<protein>
    <submittedName>
        <fullName evidence="1">Uncharacterized protein</fullName>
    </submittedName>
</protein>
<comment type="caution">
    <text evidence="1">The sequence shown here is derived from an EMBL/GenBank/DDBJ whole genome shotgun (WGS) entry which is preliminary data.</text>
</comment>
<evidence type="ECO:0000313" key="2">
    <source>
        <dbReference type="Proteomes" id="UP000295658"/>
    </source>
</evidence>
<dbReference type="Proteomes" id="UP000295658">
    <property type="component" value="Unassembled WGS sequence"/>
</dbReference>
<sequence>MECGDQHLLYVEGMFVHKGEYTVEVQVKGETLSFLTQEEIIGFCAGDEVGVAFCEKEGKNVLLSLERLDGPPLSYAYGEWFAEIIFIDWMDERTFLFDLYRSPYRDHEKMIVEGEPVPKRQSGENMTVIFVRKDGKNVLKKIIS</sequence>
<dbReference type="EMBL" id="SLUL01000001">
    <property type="protein sequence ID" value="TCL53236.1"/>
    <property type="molecule type" value="Genomic_DNA"/>
</dbReference>
<accession>A0A4R1QIC7</accession>
<dbReference type="RefSeq" id="WP_132947135.1">
    <property type="nucleotide sequence ID" value="NZ_SLUL01000001.1"/>
</dbReference>
<gene>
    <name evidence="1" type="ORF">EDD69_101244</name>
</gene>
<proteinExistence type="predicted"/>
<dbReference type="OrthoDB" id="2696365at2"/>
<reference evidence="1 2" key="1">
    <citation type="submission" date="2019-03" db="EMBL/GenBank/DDBJ databases">
        <title>Genomic Encyclopedia of Type Strains, Phase IV (KMG-IV): sequencing the most valuable type-strain genomes for metagenomic binning, comparative biology and taxonomic classification.</title>
        <authorList>
            <person name="Goeker M."/>
        </authorList>
    </citation>
    <scope>NUCLEOTIDE SEQUENCE [LARGE SCALE GENOMIC DNA]</scope>
    <source>
        <strain evidence="1 2">DSM 24979</strain>
    </source>
</reference>
<organism evidence="1 2">
    <name type="scientific">Thermolongibacillus altinsuensis</name>
    <dbReference type="NCBI Taxonomy" id="575256"/>
    <lineage>
        <taxon>Bacteria</taxon>
        <taxon>Bacillati</taxon>
        <taxon>Bacillota</taxon>
        <taxon>Bacilli</taxon>
        <taxon>Bacillales</taxon>
        <taxon>Anoxybacillaceae</taxon>
        <taxon>Thermolongibacillus</taxon>
    </lineage>
</organism>
<name>A0A4R1QIC7_9BACL</name>
<evidence type="ECO:0000313" key="1">
    <source>
        <dbReference type="EMBL" id="TCL53236.1"/>
    </source>
</evidence>
<keyword evidence="2" id="KW-1185">Reference proteome</keyword>
<dbReference type="AlphaFoldDB" id="A0A4R1QIC7"/>